<feature type="transmembrane region" description="Helical" evidence="1">
    <location>
        <begin position="12"/>
        <end position="31"/>
    </location>
</feature>
<evidence type="ECO:0000313" key="2">
    <source>
        <dbReference type="EMBL" id="MFC4355802.1"/>
    </source>
</evidence>
<accession>A0ABV8UWV5</accession>
<comment type="caution">
    <text evidence="2">The sequence shown here is derived from an EMBL/GenBank/DDBJ whole genome shotgun (WGS) entry which is preliminary data.</text>
</comment>
<sequence length="178" mass="20746">MSPVEQTAHLILWVASGVAMLAWLDCIWCRFQGLSRRLRKRWLPWALAAGILIATVFSVYMTIFWADGRWRIYDLLAQGAGGLLYRRELQIPLRQLGRIGDVVLLRPIWWIIHVTVTFVRLVVRIHVKVLAFFCHLAYVPIRKIFPSALQSRVGFMYNIANRRTRRKFDGRKSTNKPA</sequence>
<organism evidence="2 3">
    <name type="scientific">Chryseomicrobium palamuruense</name>
    <dbReference type="NCBI Taxonomy" id="682973"/>
    <lineage>
        <taxon>Bacteria</taxon>
        <taxon>Bacillati</taxon>
        <taxon>Bacillota</taxon>
        <taxon>Bacilli</taxon>
        <taxon>Bacillales</taxon>
        <taxon>Caryophanaceae</taxon>
        <taxon>Chryseomicrobium</taxon>
    </lineage>
</organism>
<protein>
    <recommendedName>
        <fullName evidence="4">Spore cortex biosynthesis protein YabQ</fullName>
    </recommendedName>
</protein>
<name>A0ABV8UWV5_9BACL</name>
<dbReference type="RefSeq" id="WP_378142364.1">
    <property type="nucleotide sequence ID" value="NZ_JBHSEF010000025.1"/>
</dbReference>
<keyword evidence="3" id="KW-1185">Reference proteome</keyword>
<keyword evidence="1" id="KW-0472">Membrane</keyword>
<keyword evidence="1" id="KW-1133">Transmembrane helix</keyword>
<feature type="transmembrane region" description="Helical" evidence="1">
    <location>
        <begin position="103"/>
        <end position="123"/>
    </location>
</feature>
<reference evidence="3" key="1">
    <citation type="journal article" date="2019" name="Int. J. Syst. Evol. Microbiol.">
        <title>The Global Catalogue of Microorganisms (GCM) 10K type strain sequencing project: providing services to taxonomists for standard genome sequencing and annotation.</title>
        <authorList>
            <consortium name="The Broad Institute Genomics Platform"/>
            <consortium name="The Broad Institute Genome Sequencing Center for Infectious Disease"/>
            <person name="Wu L."/>
            <person name="Ma J."/>
        </authorList>
    </citation>
    <scope>NUCLEOTIDE SEQUENCE [LARGE SCALE GENOMIC DNA]</scope>
    <source>
        <strain evidence="3">CCUG 50353</strain>
    </source>
</reference>
<keyword evidence="1" id="KW-0812">Transmembrane</keyword>
<dbReference type="Proteomes" id="UP001595733">
    <property type="component" value="Unassembled WGS sequence"/>
</dbReference>
<feature type="transmembrane region" description="Helical" evidence="1">
    <location>
        <begin position="43"/>
        <end position="66"/>
    </location>
</feature>
<evidence type="ECO:0000256" key="1">
    <source>
        <dbReference type="SAM" id="Phobius"/>
    </source>
</evidence>
<gene>
    <name evidence="2" type="ORF">ACFO0S_12145</name>
</gene>
<evidence type="ECO:0008006" key="4">
    <source>
        <dbReference type="Google" id="ProtNLM"/>
    </source>
</evidence>
<dbReference type="EMBL" id="JBHSEF010000025">
    <property type="protein sequence ID" value="MFC4355802.1"/>
    <property type="molecule type" value="Genomic_DNA"/>
</dbReference>
<evidence type="ECO:0000313" key="3">
    <source>
        <dbReference type="Proteomes" id="UP001595733"/>
    </source>
</evidence>
<proteinExistence type="predicted"/>